<dbReference type="STRING" id="2903.R1F4T2"/>
<dbReference type="GO" id="GO:0015203">
    <property type="term" value="F:polyamine transmembrane transporter activity"/>
    <property type="evidence" value="ECO:0007669"/>
    <property type="project" value="UniProtKB-ARBA"/>
</dbReference>
<dbReference type="Gene3D" id="1.20.1740.10">
    <property type="entry name" value="Amino acid/polyamine transporter I"/>
    <property type="match status" value="1"/>
</dbReference>
<evidence type="ECO:0000256" key="7">
    <source>
        <dbReference type="ARBA" id="ARBA00024041"/>
    </source>
</evidence>
<evidence type="ECO:0000256" key="2">
    <source>
        <dbReference type="ARBA" id="ARBA00022448"/>
    </source>
</evidence>
<sequence length="374" mass="39308">MLSHVVYFTPLKVYGIDPLQEHPPVVNKSSHAGSERSSIATTLTSESAPGVAPALWSRVKQAATTPAVSSNAATPLTVRIGALTEAAVAPLGAAAAELASIMSADVRFDPDDRRNPGYQWDMSPSLPPRWRWLALRAGRSLNRAALPFLRDADLNDDDYELQPPKPKLEMLQLMGIAFFAVSGSAYGVEEIVPLGGPFLSLAALVIAPAVWSAPMLLVTAELSVALPRAGGYVVWVEEALGAMPSLLNAMANLACSVLDCSLHPAAAHAELAEAGSAGGAEGVALAVVRVLLVALAAALNVRGVDVVGSAAGVLMLLALDPDPRLWPSGREAWFSFLCIVLWNCCGYDSAGMVAAEALTRCSARRWVEVGSRLR</sequence>
<proteinExistence type="inferred from homology"/>
<protein>
    <recommendedName>
        <fullName evidence="11">Amino acid permease/ SLC12A domain-containing protein</fullName>
    </recommendedName>
</protein>
<feature type="compositionally biased region" description="Polar residues" evidence="8">
    <location>
        <begin position="27"/>
        <end position="45"/>
    </location>
</feature>
<organism evidence="9 10">
    <name type="scientific">Emiliania huxleyi (strain CCMP1516)</name>
    <dbReference type="NCBI Taxonomy" id="280463"/>
    <lineage>
        <taxon>Eukaryota</taxon>
        <taxon>Haptista</taxon>
        <taxon>Haptophyta</taxon>
        <taxon>Prymnesiophyceae</taxon>
        <taxon>Isochrysidales</taxon>
        <taxon>Noelaerhabdaceae</taxon>
        <taxon>Emiliania</taxon>
    </lineage>
</organism>
<comment type="similarity">
    <text evidence="7">Belongs to the amino acid-polyamine-organocation (APC) superfamily. Polyamine:cation symporter (PHS) (TC 2.A.3.12) family.</text>
</comment>
<evidence type="ECO:0000256" key="1">
    <source>
        <dbReference type="ARBA" id="ARBA00004651"/>
    </source>
</evidence>
<keyword evidence="6" id="KW-0472">Membrane</keyword>
<accession>A0A0D3KDR0</accession>
<dbReference type="PANTHER" id="PTHR45826:SF25">
    <property type="entry name" value="AMINO ACID PERMEASE-LIKE PROTEIN"/>
    <property type="match status" value="1"/>
</dbReference>
<dbReference type="GO" id="GO:0005886">
    <property type="term" value="C:plasma membrane"/>
    <property type="evidence" value="ECO:0007669"/>
    <property type="project" value="UniProtKB-SubCell"/>
</dbReference>
<evidence type="ECO:0000313" key="9">
    <source>
        <dbReference type="EnsemblProtists" id="EOD33895"/>
    </source>
</evidence>
<dbReference type="PaxDb" id="2903-EOD33895"/>
<dbReference type="GeneID" id="17279169"/>
<evidence type="ECO:0000313" key="10">
    <source>
        <dbReference type="Proteomes" id="UP000013827"/>
    </source>
</evidence>
<reference evidence="9" key="2">
    <citation type="submission" date="2024-10" db="UniProtKB">
        <authorList>
            <consortium name="EnsemblProtists"/>
        </authorList>
    </citation>
    <scope>IDENTIFICATION</scope>
</reference>
<reference evidence="10" key="1">
    <citation type="journal article" date="2013" name="Nature">
        <title>Pan genome of the phytoplankton Emiliania underpins its global distribution.</title>
        <authorList>
            <person name="Read B.A."/>
            <person name="Kegel J."/>
            <person name="Klute M.J."/>
            <person name="Kuo A."/>
            <person name="Lefebvre S.C."/>
            <person name="Maumus F."/>
            <person name="Mayer C."/>
            <person name="Miller J."/>
            <person name="Monier A."/>
            <person name="Salamov A."/>
            <person name="Young J."/>
            <person name="Aguilar M."/>
            <person name="Claverie J.M."/>
            <person name="Frickenhaus S."/>
            <person name="Gonzalez K."/>
            <person name="Herman E.K."/>
            <person name="Lin Y.C."/>
            <person name="Napier J."/>
            <person name="Ogata H."/>
            <person name="Sarno A.F."/>
            <person name="Shmutz J."/>
            <person name="Schroeder D."/>
            <person name="de Vargas C."/>
            <person name="Verret F."/>
            <person name="von Dassow P."/>
            <person name="Valentin K."/>
            <person name="Van de Peer Y."/>
            <person name="Wheeler G."/>
            <person name="Dacks J.B."/>
            <person name="Delwiche C.F."/>
            <person name="Dyhrman S.T."/>
            <person name="Glockner G."/>
            <person name="John U."/>
            <person name="Richards T."/>
            <person name="Worden A.Z."/>
            <person name="Zhang X."/>
            <person name="Grigoriev I.V."/>
            <person name="Allen A.E."/>
            <person name="Bidle K."/>
            <person name="Borodovsky M."/>
            <person name="Bowler C."/>
            <person name="Brownlee C."/>
            <person name="Cock J.M."/>
            <person name="Elias M."/>
            <person name="Gladyshev V.N."/>
            <person name="Groth M."/>
            <person name="Guda C."/>
            <person name="Hadaegh A."/>
            <person name="Iglesias-Rodriguez M.D."/>
            <person name="Jenkins J."/>
            <person name="Jones B.M."/>
            <person name="Lawson T."/>
            <person name="Leese F."/>
            <person name="Lindquist E."/>
            <person name="Lobanov A."/>
            <person name="Lomsadze A."/>
            <person name="Malik S.B."/>
            <person name="Marsh M.E."/>
            <person name="Mackinder L."/>
            <person name="Mock T."/>
            <person name="Mueller-Roeber B."/>
            <person name="Pagarete A."/>
            <person name="Parker M."/>
            <person name="Probert I."/>
            <person name="Quesneville H."/>
            <person name="Raines C."/>
            <person name="Rensing S.A."/>
            <person name="Riano-Pachon D.M."/>
            <person name="Richier S."/>
            <person name="Rokitta S."/>
            <person name="Shiraiwa Y."/>
            <person name="Soanes D.M."/>
            <person name="van der Giezen M."/>
            <person name="Wahlund T.M."/>
            <person name="Williams B."/>
            <person name="Wilson W."/>
            <person name="Wolfe G."/>
            <person name="Wurch L.L."/>
        </authorList>
    </citation>
    <scope>NUCLEOTIDE SEQUENCE</scope>
</reference>
<comment type="subcellular location">
    <subcellularLocation>
        <location evidence="1">Cell membrane</location>
        <topology evidence="1">Multi-pass membrane protein</topology>
    </subcellularLocation>
</comment>
<evidence type="ECO:0000256" key="8">
    <source>
        <dbReference type="SAM" id="MobiDB-lite"/>
    </source>
</evidence>
<feature type="region of interest" description="Disordered" evidence="8">
    <location>
        <begin position="22"/>
        <end position="45"/>
    </location>
</feature>
<keyword evidence="4" id="KW-0812">Transmembrane</keyword>
<keyword evidence="10" id="KW-1185">Reference proteome</keyword>
<dbReference type="Proteomes" id="UP000013827">
    <property type="component" value="Unassembled WGS sequence"/>
</dbReference>
<dbReference type="EnsemblProtists" id="EOD33895">
    <property type="protein sequence ID" value="EOD33895"/>
    <property type="gene ID" value="EMIHUDRAFT_252995"/>
</dbReference>
<dbReference type="eggNOG" id="KOG1287">
    <property type="taxonomic scope" value="Eukaryota"/>
</dbReference>
<evidence type="ECO:0000256" key="5">
    <source>
        <dbReference type="ARBA" id="ARBA00022989"/>
    </source>
</evidence>
<dbReference type="Pfam" id="PF13520">
    <property type="entry name" value="AA_permease_2"/>
    <property type="match status" value="1"/>
</dbReference>
<dbReference type="InterPro" id="IPR002293">
    <property type="entry name" value="AA/rel_permease1"/>
</dbReference>
<evidence type="ECO:0008006" key="11">
    <source>
        <dbReference type="Google" id="ProtNLM"/>
    </source>
</evidence>
<evidence type="ECO:0000256" key="4">
    <source>
        <dbReference type="ARBA" id="ARBA00022692"/>
    </source>
</evidence>
<dbReference type="AlphaFoldDB" id="A0A0D3KDR0"/>
<dbReference type="KEGG" id="ehx:EMIHUDRAFT_252995"/>
<name>A0A0D3KDR0_EMIH1</name>
<keyword evidence="5" id="KW-1133">Transmembrane helix</keyword>
<keyword evidence="2" id="KW-0813">Transport</keyword>
<keyword evidence="3" id="KW-1003">Cell membrane</keyword>
<evidence type="ECO:0000256" key="3">
    <source>
        <dbReference type="ARBA" id="ARBA00022475"/>
    </source>
</evidence>
<dbReference type="PANTHER" id="PTHR45826">
    <property type="entry name" value="POLYAMINE TRANSPORTER PUT1"/>
    <property type="match status" value="1"/>
</dbReference>
<evidence type="ECO:0000256" key="6">
    <source>
        <dbReference type="ARBA" id="ARBA00023136"/>
    </source>
</evidence>
<dbReference type="InterPro" id="IPR044566">
    <property type="entry name" value="RMV1-like"/>
</dbReference>
<dbReference type="HOGENOM" id="CLU_740684_0_0_1"/>
<dbReference type="RefSeq" id="XP_005786324.1">
    <property type="nucleotide sequence ID" value="XM_005786267.1"/>
</dbReference>